<gene>
    <name evidence="2" type="ORF">E2N92_00220</name>
</gene>
<name>A0A8G0ZY32_9EURY</name>
<protein>
    <submittedName>
        <fullName evidence="2">Uncharacterized protein</fullName>
    </submittedName>
</protein>
<accession>A0A8G0ZY32</accession>
<feature type="transmembrane region" description="Helical" evidence="1">
    <location>
        <begin position="38"/>
        <end position="56"/>
    </location>
</feature>
<feature type="transmembrane region" description="Helical" evidence="1">
    <location>
        <begin position="7"/>
        <end position="26"/>
    </location>
</feature>
<proteinExistence type="predicted"/>
<reference evidence="2" key="1">
    <citation type="journal article" date="2005" name="Int. J. Syst. Evol. Microbiol.">
        <title>Methanofollis formosanus sp. nov., isolated from a fish pond.</title>
        <authorList>
            <person name="Wu S.Y."/>
            <person name="Chen S.C."/>
            <person name="Lai M.C."/>
        </authorList>
    </citation>
    <scope>NUCLEOTIDE SEQUENCE</scope>
    <source>
        <strain evidence="2">ML15</strain>
    </source>
</reference>
<dbReference type="AlphaFoldDB" id="A0A8G0ZY32"/>
<evidence type="ECO:0000256" key="1">
    <source>
        <dbReference type="SAM" id="Phobius"/>
    </source>
</evidence>
<keyword evidence="1" id="KW-0472">Membrane</keyword>
<dbReference type="OrthoDB" id="115763at2157"/>
<organism evidence="2 3">
    <name type="scientific">Methanofollis formosanus</name>
    <dbReference type="NCBI Taxonomy" id="299308"/>
    <lineage>
        <taxon>Archaea</taxon>
        <taxon>Methanobacteriati</taxon>
        <taxon>Methanobacteriota</taxon>
        <taxon>Stenosarchaea group</taxon>
        <taxon>Methanomicrobia</taxon>
        <taxon>Methanomicrobiales</taxon>
        <taxon>Methanomicrobiaceae</taxon>
        <taxon>Methanofollis</taxon>
    </lineage>
</organism>
<evidence type="ECO:0000313" key="2">
    <source>
        <dbReference type="EMBL" id="QYZ77960.1"/>
    </source>
</evidence>
<dbReference type="Proteomes" id="UP000826709">
    <property type="component" value="Chromosome"/>
</dbReference>
<reference evidence="2" key="2">
    <citation type="submission" date="2019-03" db="EMBL/GenBank/DDBJ databases">
        <authorList>
            <person name="Chen S.-C."/>
            <person name="Wu S.-Y."/>
            <person name="Lai M.-C."/>
        </authorList>
    </citation>
    <scope>NUCLEOTIDE SEQUENCE</scope>
    <source>
        <strain evidence="2">ML15</strain>
    </source>
</reference>
<dbReference type="RefSeq" id="WP_220681702.1">
    <property type="nucleotide sequence ID" value="NZ_CP037968.1"/>
</dbReference>
<dbReference type="EMBL" id="CP037968">
    <property type="protein sequence ID" value="QYZ77960.1"/>
    <property type="molecule type" value="Genomic_DNA"/>
</dbReference>
<keyword evidence="1" id="KW-1133">Transmembrane helix</keyword>
<keyword evidence="1" id="KW-0812">Transmembrane</keyword>
<dbReference type="KEGG" id="mfk:E2N92_00220"/>
<keyword evidence="3" id="KW-1185">Reference proteome</keyword>
<evidence type="ECO:0000313" key="3">
    <source>
        <dbReference type="Proteomes" id="UP000826709"/>
    </source>
</evidence>
<feature type="transmembrane region" description="Helical" evidence="1">
    <location>
        <begin position="63"/>
        <end position="88"/>
    </location>
</feature>
<sequence length="268" mass="29315">MKISGKKLSTLLIAIILPLAYLTYWFLRMSAVSPGAEIILSGGVIASIGLGIVALKKGEAPRWVAISFIIGAILCALIFLGINLWAGWSETRPGLVSYHVSINGLEGRTGGLITTILVPIPMQDGEMVIPSSRLVDQTFDNWTTTMVKTKDGRMLAFQNRHNNLTDIQGDFYIANDDINSTKRIPEEYLSPVLENITDEEYTTVIYVDEGIRPPGNLTVNLRLSAGGGLYHGMFEQMYRTEIQETVPAGTTGRIVVTAEVGEYRPPGP</sequence>